<feature type="domain" description="NF-X1-type" evidence="11">
    <location>
        <begin position="594"/>
        <end position="613"/>
    </location>
</feature>
<dbReference type="GO" id="GO:0005634">
    <property type="term" value="C:nucleus"/>
    <property type="evidence" value="ECO:0007669"/>
    <property type="project" value="UniProtKB-SubCell"/>
</dbReference>
<dbReference type="FunCoup" id="W4JSJ5">
    <property type="interactions" value="747"/>
</dbReference>
<dbReference type="InterPro" id="IPR036867">
    <property type="entry name" value="R3H_dom_sf"/>
</dbReference>
<evidence type="ECO:0000256" key="7">
    <source>
        <dbReference type="ARBA" id="ARBA00023015"/>
    </source>
</evidence>
<dbReference type="OrthoDB" id="6512771at2759"/>
<proteinExistence type="inferred from homology"/>
<evidence type="ECO:0000256" key="3">
    <source>
        <dbReference type="ARBA" id="ARBA00022723"/>
    </source>
</evidence>
<evidence type="ECO:0000256" key="6">
    <source>
        <dbReference type="ARBA" id="ARBA00022833"/>
    </source>
</evidence>
<keyword evidence="7" id="KW-0805">Transcription regulation</keyword>
<dbReference type="AlphaFoldDB" id="W4JSJ5"/>
<evidence type="ECO:0000259" key="11">
    <source>
        <dbReference type="SMART" id="SM00438"/>
    </source>
</evidence>
<dbReference type="GO" id="GO:0000122">
    <property type="term" value="P:negative regulation of transcription by RNA polymerase II"/>
    <property type="evidence" value="ECO:0007669"/>
    <property type="project" value="TreeGrafter"/>
</dbReference>
<dbReference type="GeneID" id="20668759"/>
<feature type="non-terminal residue" evidence="12">
    <location>
        <position position="821"/>
    </location>
</feature>
<feature type="domain" description="R3H" evidence="10">
    <location>
        <begin position="739"/>
        <end position="811"/>
    </location>
</feature>
<evidence type="ECO:0000256" key="2">
    <source>
        <dbReference type="ARBA" id="ARBA00007269"/>
    </source>
</evidence>
<keyword evidence="9" id="KW-0539">Nucleus</keyword>
<dbReference type="Proteomes" id="UP000030671">
    <property type="component" value="Unassembled WGS sequence"/>
</dbReference>
<dbReference type="PANTHER" id="PTHR12360">
    <property type="entry name" value="NUCLEAR TRANSCRIPTION FACTOR, X-BOX BINDING 1 NFX1"/>
    <property type="match status" value="1"/>
</dbReference>
<dbReference type="InterPro" id="IPR001374">
    <property type="entry name" value="R3H_dom"/>
</dbReference>
<feature type="domain" description="NF-X1-type" evidence="11">
    <location>
        <begin position="615"/>
        <end position="647"/>
    </location>
</feature>
<keyword evidence="13" id="KW-1185">Reference proteome</keyword>
<comment type="similarity">
    <text evidence="2">Belongs to the NFX1 family.</text>
</comment>
<dbReference type="InterPro" id="IPR000967">
    <property type="entry name" value="Znf_NFX1"/>
</dbReference>
<dbReference type="InterPro" id="IPR034078">
    <property type="entry name" value="NFX1_fam"/>
</dbReference>
<dbReference type="Pfam" id="PF01424">
    <property type="entry name" value="R3H"/>
    <property type="match status" value="1"/>
</dbReference>
<dbReference type="RefSeq" id="XP_009552306.1">
    <property type="nucleotide sequence ID" value="XM_009554011.1"/>
</dbReference>
<evidence type="ECO:0000313" key="12">
    <source>
        <dbReference type="EMBL" id="ETW76085.1"/>
    </source>
</evidence>
<reference evidence="12 13" key="1">
    <citation type="journal article" date="2012" name="New Phytol.">
        <title>Insight into trade-off between wood decay and parasitism from the genome of a fungal forest pathogen.</title>
        <authorList>
            <person name="Olson A."/>
            <person name="Aerts A."/>
            <person name="Asiegbu F."/>
            <person name="Belbahri L."/>
            <person name="Bouzid O."/>
            <person name="Broberg A."/>
            <person name="Canback B."/>
            <person name="Coutinho P.M."/>
            <person name="Cullen D."/>
            <person name="Dalman K."/>
            <person name="Deflorio G."/>
            <person name="van Diepen L.T."/>
            <person name="Dunand C."/>
            <person name="Duplessis S."/>
            <person name="Durling M."/>
            <person name="Gonthier P."/>
            <person name="Grimwood J."/>
            <person name="Fossdal C.G."/>
            <person name="Hansson D."/>
            <person name="Henrissat B."/>
            <person name="Hietala A."/>
            <person name="Himmelstrand K."/>
            <person name="Hoffmeister D."/>
            <person name="Hogberg N."/>
            <person name="James T.Y."/>
            <person name="Karlsson M."/>
            <person name="Kohler A."/>
            <person name="Kues U."/>
            <person name="Lee Y.H."/>
            <person name="Lin Y.C."/>
            <person name="Lind M."/>
            <person name="Lindquist E."/>
            <person name="Lombard V."/>
            <person name="Lucas S."/>
            <person name="Lunden K."/>
            <person name="Morin E."/>
            <person name="Murat C."/>
            <person name="Park J."/>
            <person name="Raffaello T."/>
            <person name="Rouze P."/>
            <person name="Salamov A."/>
            <person name="Schmutz J."/>
            <person name="Solheim H."/>
            <person name="Stahlberg J."/>
            <person name="Velez H."/>
            <person name="de Vries R.P."/>
            <person name="Wiebenga A."/>
            <person name="Woodward S."/>
            <person name="Yakovlev I."/>
            <person name="Garbelotto M."/>
            <person name="Martin F."/>
            <person name="Grigoriev I.V."/>
            <person name="Stenlid J."/>
        </authorList>
    </citation>
    <scope>NUCLEOTIDE SEQUENCE [LARGE SCALE GENOMIC DNA]</scope>
    <source>
        <strain evidence="12 13">TC 32-1</strain>
    </source>
</reference>
<dbReference type="KEGG" id="hir:HETIRDRAFT_236094"/>
<feature type="domain" description="NF-X1-type" evidence="11">
    <location>
        <begin position="285"/>
        <end position="306"/>
    </location>
</feature>
<dbReference type="HOGENOM" id="CLU_005714_3_0_1"/>
<accession>W4JSJ5</accession>
<keyword evidence="8" id="KW-0804">Transcription</keyword>
<dbReference type="SMART" id="SM00393">
    <property type="entry name" value="R3H"/>
    <property type="match status" value="1"/>
</dbReference>
<evidence type="ECO:0000256" key="4">
    <source>
        <dbReference type="ARBA" id="ARBA00022737"/>
    </source>
</evidence>
<gene>
    <name evidence="12" type="ORF">HETIRDRAFT_236094</name>
</gene>
<evidence type="ECO:0000256" key="9">
    <source>
        <dbReference type="ARBA" id="ARBA00023242"/>
    </source>
</evidence>
<keyword evidence="4" id="KW-0677">Repeat</keyword>
<evidence type="ECO:0000256" key="8">
    <source>
        <dbReference type="ARBA" id="ARBA00023163"/>
    </source>
</evidence>
<name>W4JSJ5_HETIT</name>
<evidence type="ECO:0000259" key="10">
    <source>
        <dbReference type="SMART" id="SM00393"/>
    </source>
</evidence>
<organism evidence="12 13">
    <name type="scientific">Heterobasidion irregulare (strain TC 32-1)</name>
    <dbReference type="NCBI Taxonomy" id="747525"/>
    <lineage>
        <taxon>Eukaryota</taxon>
        <taxon>Fungi</taxon>
        <taxon>Dikarya</taxon>
        <taxon>Basidiomycota</taxon>
        <taxon>Agaricomycotina</taxon>
        <taxon>Agaricomycetes</taxon>
        <taxon>Russulales</taxon>
        <taxon>Bondarzewiaceae</taxon>
        <taxon>Heterobasidion</taxon>
        <taxon>Heterobasidion annosum species complex</taxon>
    </lineage>
</organism>
<dbReference type="GO" id="GO:0000981">
    <property type="term" value="F:DNA-binding transcription factor activity, RNA polymerase II-specific"/>
    <property type="evidence" value="ECO:0007669"/>
    <property type="project" value="TreeGrafter"/>
</dbReference>
<evidence type="ECO:0000313" key="13">
    <source>
        <dbReference type="Proteomes" id="UP000030671"/>
    </source>
</evidence>
<dbReference type="eggNOG" id="KOG1952">
    <property type="taxonomic scope" value="Eukaryota"/>
</dbReference>
<dbReference type="EMBL" id="KI925465">
    <property type="protein sequence ID" value="ETW76085.1"/>
    <property type="molecule type" value="Genomic_DNA"/>
</dbReference>
<dbReference type="STRING" id="747525.W4JSJ5"/>
<dbReference type="SUPFAM" id="SSF82708">
    <property type="entry name" value="R3H domain"/>
    <property type="match status" value="1"/>
</dbReference>
<protein>
    <recommendedName>
        <fullName evidence="14">R3H domain-containing protein</fullName>
    </recommendedName>
</protein>
<dbReference type="GO" id="GO:0008270">
    <property type="term" value="F:zinc ion binding"/>
    <property type="evidence" value="ECO:0007669"/>
    <property type="project" value="UniProtKB-KW"/>
</dbReference>
<dbReference type="GO" id="GO:0000977">
    <property type="term" value="F:RNA polymerase II transcription regulatory region sequence-specific DNA binding"/>
    <property type="evidence" value="ECO:0007669"/>
    <property type="project" value="TreeGrafter"/>
</dbReference>
<keyword evidence="3" id="KW-0479">Metal-binding</keyword>
<comment type="subcellular location">
    <subcellularLocation>
        <location evidence="1">Nucleus</location>
    </subcellularLocation>
</comment>
<dbReference type="CDD" id="cd06008">
    <property type="entry name" value="NF-X1-zinc-finger"/>
    <property type="match status" value="5"/>
</dbReference>
<sequence>DLTSNLTRALCTPPYPDCPICFNAIVPAQPTWSCSPAFVPHDPDAAPPAGHEHEHEQERVQCCWTTFHLKCVRSWAAKSVKDIEDAWRARGESGRKGDWRCPGCQFKRETVPHCYWCFCGSTQDPKPPRLSTPHSCASPCSRPRACGHPCALACHPGPCPPCQVTTQRPCHCGKQTVSFRCSHTSPSLSSTADAARADLSCGRACEKRLACGNHVCAEPCHPGACPPCAVTEAARCWCGKVEKRLACGEGEKKACAVVRGDGEEEEEQWVGSFDCGNSCDRPFACAVHQCTQPCHPPSRIPPPCPLSPALTTHCPCGKHPLHPTSAPFFPPSLPAARLLRAACTDPVPTCTSLCLKPLAGCTHACAARCHPGPCPPCSIPLVRPCRCGATTRNVPCSAVGSTAPAPEILCDRPCGALRMCGRHQCTRVCCPLAALAGTGAAKGKSRKRGGGGAAGPQDIVDEAGWHECDLVCGKPLACGNHRCEERDHKGPCPSCLRSSFEEMICHCGLTILDPPIPCGTRLRCPHPCARPPPACGHPRSPHACHADDAGGCPPCPFLTTKLCACGKRRVDNVRCAQARERVGCGGACGRLLGCGFHVCERLCHGGECGPCAQVCGKPRKLCAPAHHPCTQPCHAPSTCQETEPCRAIVTVACPCGRIQQPVACGRCAANAAGREASPQLQLRCTNECAVAKRNARLAEALGIVPEAKDRAGAGGSGGGGSGGGSGGGIGERQIVYGEELVAFARVGANGKFVALVEKTLAEFVAADKKVQVLPRMPPDRRKFVRDLAAVYRMDTQMVDQEPNRSVQLIRRLDTRLPSPLL</sequence>
<dbReference type="SMART" id="SM00438">
    <property type="entry name" value="ZnF_NFX"/>
    <property type="match status" value="7"/>
</dbReference>
<feature type="domain" description="NF-X1-type" evidence="11">
    <location>
        <begin position="361"/>
        <end position="379"/>
    </location>
</feature>
<keyword evidence="6" id="KW-0862">Zinc</keyword>
<keyword evidence="5" id="KW-0863">Zinc-finger</keyword>
<dbReference type="Pfam" id="PF01422">
    <property type="entry name" value="zf-NF-X1"/>
    <property type="match status" value="7"/>
</dbReference>
<dbReference type="PANTHER" id="PTHR12360:SF12">
    <property type="entry name" value="TRANSCRIPTIONAL REPRESSOR NF-X1"/>
    <property type="match status" value="1"/>
</dbReference>
<dbReference type="InParanoid" id="W4JSJ5"/>
<evidence type="ECO:0000256" key="1">
    <source>
        <dbReference type="ARBA" id="ARBA00004123"/>
    </source>
</evidence>
<evidence type="ECO:0008006" key="14">
    <source>
        <dbReference type="Google" id="ProtNLM"/>
    </source>
</evidence>
<feature type="domain" description="NF-X1-type" evidence="11">
    <location>
        <begin position="146"/>
        <end position="164"/>
    </location>
</feature>
<feature type="domain" description="NF-X1-type" evidence="11">
    <location>
        <begin position="478"/>
        <end position="497"/>
    </location>
</feature>
<dbReference type="CDD" id="cd02325">
    <property type="entry name" value="R3H"/>
    <property type="match status" value="1"/>
</dbReference>
<feature type="domain" description="NF-X1-type" evidence="11">
    <location>
        <begin position="211"/>
        <end position="230"/>
    </location>
</feature>
<evidence type="ECO:0000256" key="5">
    <source>
        <dbReference type="ARBA" id="ARBA00022771"/>
    </source>
</evidence>
<feature type="non-terminal residue" evidence="12">
    <location>
        <position position="1"/>
    </location>
</feature>